<dbReference type="Gene3D" id="1.20.58.2130">
    <property type="match status" value="1"/>
</dbReference>
<dbReference type="Proteomes" id="UP001163828">
    <property type="component" value="Unassembled WGS sequence"/>
</dbReference>
<feature type="compositionally biased region" description="Polar residues" evidence="1">
    <location>
        <begin position="90"/>
        <end position="100"/>
    </location>
</feature>
<feature type="compositionally biased region" description="Basic and acidic residues" evidence="1">
    <location>
        <begin position="300"/>
        <end position="313"/>
    </location>
</feature>
<dbReference type="EMBL" id="MU790503">
    <property type="protein sequence ID" value="KAJ4002186.1"/>
    <property type="molecule type" value="Genomic_DNA"/>
</dbReference>
<name>A0ABQ8QUG8_9AGAR</name>
<comment type="caution">
    <text evidence="3">The sequence shown here is derived from an EMBL/GenBank/DDBJ whole genome shotgun (WGS) entry which is preliminary data.</text>
</comment>
<gene>
    <name evidence="3" type="ORF">F5050DRAFT_1558971</name>
</gene>
<keyword evidence="4" id="KW-1185">Reference proteome</keyword>
<evidence type="ECO:0000259" key="2">
    <source>
        <dbReference type="Pfam" id="PF08639"/>
    </source>
</evidence>
<proteinExistence type="predicted"/>
<sequence>MPLDLLVASLRRVQVASTSTDSLSSPHPLHTLLDPILLTARTAANKYQTELPRILDNGGGAGEIEETMMWFVLSFEKPHESQHERERTRTNTGSSVNSAQSVESPVWLDEKWRASWIRRMERREVQIQILIHLLILSLPGSLPPRPDSPEMSSVKRRKRPRKKTARITTPEERLEAFMDKLSMWQLMGDLDSNGKTRATDKVNNELDWIQLFCLNIVVPLFKSTLPTQCELLRSKVFPNSPFSDDEDEHQVSPLTNPESPSSPPQPPLKRTRLATLDGVSEVPTRHTSPALSTTSTSSAREQKRGSAHQDSRQRSALQRNRSRSLSVSLAEEAEEKHKAKKTVMGSNKGRVLSREVSMSFKTKSKPLDKTNVSAATSFLVFDTRRLESETKVIKRETSMNEAETVLVEATPVKPIRTVSMSQMKGPSLSTSLFPRTSSMLSAVGEEEIWDPLGSSSPDILSLTPTGGIGSTRFEEEAHIDGVEEDWVVNTPTKAGRKRA</sequence>
<accession>A0ABQ8QUG8</accession>
<dbReference type="InterPro" id="IPR013948">
    <property type="entry name" value="DNA_replication_reg_Sld3_C"/>
</dbReference>
<feature type="compositionally biased region" description="Basic residues" evidence="1">
    <location>
        <begin position="154"/>
        <end position="165"/>
    </location>
</feature>
<dbReference type="Pfam" id="PF08639">
    <property type="entry name" value="Sld3_STD"/>
    <property type="match status" value="1"/>
</dbReference>
<evidence type="ECO:0000313" key="3">
    <source>
        <dbReference type="EMBL" id="KAJ4002186.1"/>
    </source>
</evidence>
<evidence type="ECO:0000313" key="4">
    <source>
        <dbReference type="Proteomes" id="UP001163828"/>
    </source>
</evidence>
<organism evidence="3 4">
    <name type="scientific">Lentinula boryana</name>
    <dbReference type="NCBI Taxonomy" id="40481"/>
    <lineage>
        <taxon>Eukaryota</taxon>
        <taxon>Fungi</taxon>
        <taxon>Dikarya</taxon>
        <taxon>Basidiomycota</taxon>
        <taxon>Agaricomycotina</taxon>
        <taxon>Agaricomycetes</taxon>
        <taxon>Agaricomycetidae</taxon>
        <taxon>Agaricales</taxon>
        <taxon>Marasmiineae</taxon>
        <taxon>Omphalotaceae</taxon>
        <taxon>Lentinula</taxon>
    </lineage>
</organism>
<feature type="region of interest" description="Disordered" evidence="1">
    <location>
        <begin position="239"/>
        <end position="345"/>
    </location>
</feature>
<reference evidence="3" key="1">
    <citation type="submission" date="2022-08" db="EMBL/GenBank/DDBJ databases">
        <authorList>
            <consortium name="DOE Joint Genome Institute"/>
            <person name="Min B."/>
            <person name="Riley R."/>
            <person name="Sierra-Patev S."/>
            <person name="Naranjo-Ortiz M."/>
            <person name="Looney B."/>
            <person name="Konkel Z."/>
            <person name="Slot J.C."/>
            <person name="Sakamoto Y."/>
            <person name="Steenwyk J.L."/>
            <person name="Rokas A."/>
            <person name="Carro J."/>
            <person name="Camarero S."/>
            <person name="Ferreira P."/>
            <person name="Molpeceres G."/>
            <person name="Ruiz-Duenas F.J."/>
            <person name="Serrano A."/>
            <person name="Henrissat B."/>
            <person name="Drula E."/>
            <person name="Hughes K.W."/>
            <person name="Mata J.L."/>
            <person name="Ishikawa N.K."/>
            <person name="Vargas-Isla R."/>
            <person name="Ushijima S."/>
            <person name="Smith C.A."/>
            <person name="Ahrendt S."/>
            <person name="Andreopoulos W."/>
            <person name="He G."/>
            <person name="Labutti K."/>
            <person name="Lipzen A."/>
            <person name="Ng V."/>
            <person name="Sandor L."/>
            <person name="Barry K."/>
            <person name="Martinez A.T."/>
            <person name="Xiao Y."/>
            <person name="Gibbons J.G."/>
            <person name="Terashima K."/>
            <person name="Hibbett D.S."/>
            <person name="Grigoriev I.V."/>
        </authorList>
    </citation>
    <scope>NUCLEOTIDE SEQUENCE</scope>
    <source>
        <strain evidence="3">TFB10827</strain>
    </source>
</reference>
<feature type="region of interest" description="Disordered" evidence="1">
    <location>
        <begin position="80"/>
        <end position="100"/>
    </location>
</feature>
<feature type="domain" description="DNA replication regulator Sld3 C-terminal" evidence="2">
    <location>
        <begin position="12"/>
        <end position="434"/>
    </location>
</feature>
<feature type="compositionally biased region" description="Basic and acidic residues" evidence="1">
    <location>
        <begin position="80"/>
        <end position="89"/>
    </location>
</feature>
<evidence type="ECO:0000256" key="1">
    <source>
        <dbReference type="SAM" id="MobiDB-lite"/>
    </source>
</evidence>
<feature type="region of interest" description="Disordered" evidence="1">
    <location>
        <begin position="144"/>
        <end position="166"/>
    </location>
</feature>
<protein>
    <recommendedName>
        <fullName evidence="2">DNA replication regulator Sld3 C-terminal domain-containing protein</fullName>
    </recommendedName>
</protein>